<proteinExistence type="predicted"/>
<dbReference type="EMBL" id="CADCVV010000062">
    <property type="protein sequence ID" value="CAA9491930.1"/>
    <property type="molecule type" value="Genomic_DNA"/>
</dbReference>
<organism evidence="2">
    <name type="scientific">uncultured Solirubrobacterales bacterium</name>
    <dbReference type="NCBI Taxonomy" id="768556"/>
    <lineage>
        <taxon>Bacteria</taxon>
        <taxon>Bacillati</taxon>
        <taxon>Actinomycetota</taxon>
        <taxon>Thermoleophilia</taxon>
        <taxon>Solirubrobacterales</taxon>
        <taxon>environmental samples</taxon>
    </lineage>
</organism>
<feature type="region of interest" description="Disordered" evidence="1">
    <location>
        <begin position="71"/>
        <end position="90"/>
    </location>
</feature>
<sequence length="112" mass="11971">MDCADRIAVLASERTLEPVRALAQPGAPAAATVRARLERRRLDVTIRRSAPDGERLPAYGWEIREVEAGGRPTPHGLELRCPPSSAEATDDPEDAYWVALEAAQAGLAAASV</sequence>
<protein>
    <submittedName>
        <fullName evidence="2">Uncharacterized protein</fullName>
    </submittedName>
</protein>
<gene>
    <name evidence="2" type="ORF">AVDCRST_MAG17-827</name>
</gene>
<evidence type="ECO:0000256" key="1">
    <source>
        <dbReference type="SAM" id="MobiDB-lite"/>
    </source>
</evidence>
<reference evidence="2" key="1">
    <citation type="submission" date="2020-02" db="EMBL/GenBank/DDBJ databases">
        <authorList>
            <person name="Meier V. D."/>
        </authorList>
    </citation>
    <scope>NUCLEOTIDE SEQUENCE</scope>
    <source>
        <strain evidence="2">AVDCRST_MAG17</strain>
    </source>
</reference>
<evidence type="ECO:0000313" key="2">
    <source>
        <dbReference type="EMBL" id="CAA9491930.1"/>
    </source>
</evidence>
<name>A0A6J4S885_9ACTN</name>
<dbReference type="AlphaFoldDB" id="A0A6J4S885"/>
<accession>A0A6J4S885</accession>